<dbReference type="EMBL" id="FRCF01000007">
    <property type="protein sequence ID" value="SHM24195.1"/>
    <property type="molecule type" value="Genomic_DNA"/>
</dbReference>
<dbReference type="GO" id="GO:0005737">
    <property type="term" value="C:cytoplasm"/>
    <property type="evidence" value="ECO:0007669"/>
    <property type="project" value="TreeGrafter"/>
</dbReference>
<keyword evidence="10" id="KW-1185">Reference proteome</keyword>
<keyword evidence="3" id="KW-0067">ATP-binding</keyword>
<dbReference type="PROSITE" id="PS50975">
    <property type="entry name" value="ATP_GRASP"/>
    <property type="match status" value="1"/>
</dbReference>
<dbReference type="InterPro" id="IPR001792">
    <property type="entry name" value="Acylphosphatase-like_dom"/>
</dbReference>
<dbReference type="GO" id="GO:0009432">
    <property type="term" value="P:SOS response"/>
    <property type="evidence" value="ECO:0007669"/>
    <property type="project" value="TreeGrafter"/>
</dbReference>
<comment type="caution">
    <text evidence="4">Lacks conserved residue(s) required for the propagation of feature annotation.</text>
</comment>
<dbReference type="GO" id="GO:0005524">
    <property type="term" value="F:ATP binding"/>
    <property type="evidence" value="ECO:0007669"/>
    <property type="project" value="UniProtKB-UniRule"/>
</dbReference>
<organism evidence="9 10">
    <name type="scientific">Lacicoccus alkaliphilus DSM 16010</name>
    <dbReference type="NCBI Taxonomy" id="1123231"/>
    <lineage>
        <taxon>Bacteria</taxon>
        <taxon>Bacillati</taxon>
        <taxon>Bacillota</taxon>
        <taxon>Bacilli</taxon>
        <taxon>Bacillales</taxon>
        <taxon>Salinicoccaceae</taxon>
        <taxon>Lacicoccus</taxon>
    </lineage>
</organism>
<dbReference type="SUPFAM" id="SSF54975">
    <property type="entry name" value="Acylphosphatase/BLUF domain-like"/>
    <property type="match status" value="1"/>
</dbReference>
<dbReference type="AlphaFoldDB" id="A0A1M7H6Q4"/>
<evidence type="ECO:0000256" key="2">
    <source>
        <dbReference type="ARBA" id="ARBA00032904"/>
    </source>
</evidence>
<feature type="coiled-coil region" evidence="6">
    <location>
        <begin position="485"/>
        <end position="519"/>
    </location>
</feature>
<comment type="similarity">
    <text evidence="5">Belongs to the acylphosphatase family.</text>
</comment>
<accession>A0A1M7H6Q4</accession>
<keyword evidence="9" id="KW-0436">Ligase</keyword>
<evidence type="ECO:0000313" key="9">
    <source>
        <dbReference type="EMBL" id="SHM24195.1"/>
    </source>
</evidence>
<evidence type="ECO:0000256" key="5">
    <source>
        <dbReference type="RuleBase" id="RU004168"/>
    </source>
</evidence>
<dbReference type="GO" id="GO:0018169">
    <property type="term" value="F:ribosomal S6-glutamic acid ligase activity"/>
    <property type="evidence" value="ECO:0007669"/>
    <property type="project" value="TreeGrafter"/>
</dbReference>
<evidence type="ECO:0000259" key="7">
    <source>
        <dbReference type="PROSITE" id="PS50975"/>
    </source>
</evidence>
<evidence type="ECO:0000256" key="4">
    <source>
        <dbReference type="PROSITE-ProRule" id="PRU00520"/>
    </source>
</evidence>
<feature type="domain" description="ATP-grasp" evidence="7">
    <location>
        <begin position="100"/>
        <end position="352"/>
    </location>
</feature>
<dbReference type="OrthoDB" id="9803907at2"/>
<evidence type="ECO:0000256" key="3">
    <source>
        <dbReference type="PROSITE-ProRule" id="PRU00409"/>
    </source>
</evidence>
<dbReference type="SUPFAM" id="SSF56059">
    <property type="entry name" value="Glutathione synthetase ATP-binding domain-like"/>
    <property type="match status" value="1"/>
</dbReference>
<dbReference type="Pfam" id="PF00708">
    <property type="entry name" value="Acylphosphatase"/>
    <property type="match status" value="1"/>
</dbReference>
<dbReference type="InterPro" id="IPR011761">
    <property type="entry name" value="ATP-grasp"/>
</dbReference>
<reference evidence="9 10" key="1">
    <citation type="submission" date="2016-11" db="EMBL/GenBank/DDBJ databases">
        <authorList>
            <person name="Jaros S."/>
            <person name="Januszkiewicz K."/>
            <person name="Wedrychowicz H."/>
        </authorList>
    </citation>
    <scope>NUCLEOTIDE SEQUENCE [LARGE SCALE GENOMIC DNA]</scope>
    <source>
        <strain evidence="9 10">DSM 16010</strain>
    </source>
</reference>
<dbReference type="GO" id="GO:0046872">
    <property type="term" value="F:metal ion binding"/>
    <property type="evidence" value="ECO:0007669"/>
    <property type="project" value="InterPro"/>
</dbReference>
<dbReference type="Proteomes" id="UP000184206">
    <property type="component" value="Unassembled WGS sequence"/>
</dbReference>
<keyword evidence="3" id="KW-0547">Nucleotide-binding</keyword>
<gene>
    <name evidence="9" type="ORF">SAMN02745189_01808</name>
</gene>
<dbReference type="Gene3D" id="3.30.70.100">
    <property type="match status" value="1"/>
</dbReference>
<dbReference type="Gene3D" id="3.30.470.20">
    <property type="entry name" value="ATP-grasp fold, B domain"/>
    <property type="match status" value="2"/>
</dbReference>
<dbReference type="InterPro" id="IPR036046">
    <property type="entry name" value="Acylphosphatase-like_dom_sf"/>
</dbReference>
<dbReference type="Pfam" id="PF08443">
    <property type="entry name" value="RimK"/>
    <property type="match status" value="1"/>
</dbReference>
<dbReference type="STRING" id="1123231.SAMN02745189_01808"/>
<proteinExistence type="inferred from homology"/>
<dbReference type="PANTHER" id="PTHR21621">
    <property type="entry name" value="RIBOSOMAL PROTEIN S6 MODIFICATION PROTEIN"/>
    <property type="match status" value="1"/>
</dbReference>
<dbReference type="PROSITE" id="PS51160">
    <property type="entry name" value="ACYLPHOSPHATASE_3"/>
    <property type="match status" value="1"/>
</dbReference>
<evidence type="ECO:0000256" key="1">
    <source>
        <dbReference type="ARBA" id="ARBA00015991"/>
    </source>
</evidence>
<dbReference type="RefSeq" id="WP_072710243.1">
    <property type="nucleotide sequence ID" value="NZ_FRCF01000007.1"/>
</dbReference>
<name>A0A1M7H6Q4_9BACL</name>
<evidence type="ECO:0000313" key="10">
    <source>
        <dbReference type="Proteomes" id="UP000184206"/>
    </source>
</evidence>
<sequence>MREKSAEWLPHLSGEIVSEAHGNYLDAYVVALEGWRRGLTLKWHVKESGKFPEMKTWFVDKPGQLFSLESDDKTHYFFRSRGDKVTNEAVEIGSDKESTKELLQHKGIKMPEGSIFTKETSDEAILRHASGMSFPIVLKPTDGSFGKGVITNIKNNDELKEALEYVRGKLNYSNVLLEEYIPGKEYRIYVVGDKVVGAMNRIPANVTGDGEHTVRSLIQRKNGDRALNPRLRSCPIIIDEEVERYLSTQDLFLDSVLDTGEQVFLTEKTNISIGGDPVDAFDDLSDGIKDSAVRALQAVPGLSHGAVDLIVHEETSEPYIIELNPTANLGGLLYPIEGQARDIPKEIIDYYFPETQDALRKTSIVYFDYREVLTPLQDKTAYNTKVVQFDYDEIHTRKFIIHGDVKSFVFHKWIKSKAKASGLHGFASLKPDESLEIVVAGVDQELVHQFRDILLENDGGFNINEVKEENYNETIKIGFEIEGEYKELLNNYKTVQRNLESSKKELKKLEKQYSNMLNSRAWKLTRPVRTVSGTIKKMYQRITKNSH</sequence>
<keyword evidence="6" id="KW-0175">Coiled coil</keyword>
<dbReference type="PANTHER" id="PTHR21621:SF0">
    <property type="entry name" value="BETA-CITRYLGLUTAMATE SYNTHASE B-RELATED"/>
    <property type="match status" value="1"/>
</dbReference>
<protein>
    <recommendedName>
        <fullName evidence="1">Acylphosphatase</fullName>
    </recommendedName>
    <alternativeName>
        <fullName evidence="2">Acylphosphate phosphohydrolase</fullName>
    </alternativeName>
</protein>
<evidence type="ECO:0000259" key="8">
    <source>
        <dbReference type="PROSITE" id="PS51160"/>
    </source>
</evidence>
<evidence type="ECO:0000256" key="6">
    <source>
        <dbReference type="SAM" id="Coils"/>
    </source>
</evidence>
<dbReference type="InterPro" id="IPR013651">
    <property type="entry name" value="ATP-grasp_RimK-type"/>
</dbReference>
<feature type="domain" description="Acylphosphatase-like" evidence="8">
    <location>
        <begin position="396"/>
        <end position="483"/>
    </location>
</feature>